<dbReference type="SUPFAM" id="SSF46689">
    <property type="entry name" value="Homeodomain-like"/>
    <property type="match status" value="2"/>
</dbReference>
<protein>
    <submittedName>
        <fullName evidence="6">Transcriptional regulator, AraC family</fullName>
    </submittedName>
</protein>
<sequence>MEQGTCASGPRWVTNAVSAFGMGLALVLSSIFRLHRSGMTIDNRSDRPTRSALTPQPSFCVQTRVAHDADEQARNLHGWSQTYDQLTAGCFVGGLTEWCLDDMQIFVETTSHTLRQTCEVPKDAYWFGIPACRAGAGLIDAQAIADDALAFRPGGIEFELLTSAAYEIFGVVVKGDILRRYAAQVERVDLADPVPAAEIVPIGIARKKRLCASLRQLLDEGAASGTPLAALARANLQATVLASLFDVGALPAVKAAAGPVVKPAHARRQSIVAAARDYALAHRERAVSVPELCERLHVSRRTLQYCFQDVLDMAPATYLRAIRLNGARRDLSAASREARSVQDVAAAWGFWHLSQFATDYRKLFGMRPSETLKAAGGHRVTDERSLARSLAH</sequence>
<gene>
    <name evidence="6" type="ORF">BN2475_340027</name>
</gene>
<dbReference type="Proteomes" id="UP000187012">
    <property type="component" value="Unassembled WGS sequence"/>
</dbReference>
<organism evidence="6 7">
    <name type="scientific">Paraburkholderia ribeironis</name>
    <dbReference type="NCBI Taxonomy" id="1247936"/>
    <lineage>
        <taxon>Bacteria</taxon>
        <taxon>Pseudomonadati</taxon>
        <taxon>Pseudomonadota</taxon>
        <taxon>Betaproteobacteria</taxon>
        <taxon>Burkholderiales</taxon>
        <taxon>Burkholderiaceae</taxon>
        <taxon>Paraburkholderia</taxon>
    </lineage>
</organism>
<name>A0A1N7S3U7_9BURK</name>
<evidence type="ECO:0000256" key="2">
    <source>
        <dbReference type="ARBA" id="ARBA00023125"/>
    </source>
</evidence>
<evidence type="ECO:0000256" key="4">
    <source>
        <dbReference type="SAM" id="Phobius"/>
    </source>
</evidence>
<dbReference type="GO" id="GO:0043565">
    <property type="term" value="F:sequence-specific DNA binding"/>
    <property type="evidence" value="ECO:0007669"/>
    <property type="project" value="InterPro"/>
</dbReference>
<dbReference type="PROSITE" id="PS01124">
    <property type="entry name" value="HTH_ARAC_FAMILY_2"/>
    <property type="match status" value="1"/>
</dbReference>
<keyword evidence="2" id="KW-0238">DNA-binding</keyword>
<dbReference type="SMART" id="SM00342">
    <property type="entry name" value="HTH_ARAC"/>
    <property type="match status" value="1"/>
</dbReference>
<dbReference type="Pfam" id="PF12833">
    <property type="entry name" value="HTH_18"/>
    <property type="match status" value="1"/>
</dbReference>
<dbReference type="Gene3D" id="1.10.10.60">
    <property type="entry name" value="Homeodomain-like"/>
    <property type="match status" value="1"/>
</dbReference>
<evidence type="ECO:0000313" key="6">
    <source>
        <dbReference type="EMBL" id="SIT41978.1"/>
    </source>
</evidence>
<feature type="domain" description="HTH araC/xylS-type" evidence="5">
    <location>
        <begin position="273"/>
        <end position="374"/>
    </location>
</feature>
<dbReference type="PANTHER" id="PTHR46796:SF12">
    <property type="entry name" value="HTH-TYPE DNA-BINDING TRANSCRIPTIONAL ACTIVATOR EUTR"/>
    <property type="match status" value="1"/>
</dbReference>
<evidence type="ECO:0000313" key="7">
    <source>
        <dbReference type="Proteomes" id="UP000187012"/>
    </source>
</evidence>
<evidence type="ECO:0000256" key="1">
    <source>
        <dbReference type="ARBA" id="ARBA00023015"/>
    </source>
</evidence>
<keyword evidence="4" id="KW-1133">Transmembrane helix</keyword>
<proteinExistence type="predicted"/>
<dbReference type="GO" id="GO:0003700">
    <property type="term" value="F:DNA-binding transcription factor activity"/>
    <property type="evidence" value="ECO:0007669"/>
    <property type="project" value="InterPro"/>
</dbReference>
<dbReference type="EMBL" id="CYGX02000034">
    <property type="protein sequence ID" value="SIT41978.1"/>
    <property type="molecule type" value="Genomic_DNA"/>
</dbReference>
<dbReference type="AlphaFoldDB" id="A0A1N7S3U7"/>
<keyword evidence="4" id="KW-0812">Transmembrane</keyword>
<accession>A0A1N7S3U7</accession>
<dbReference type="InterPro" id="IPR009057">
    <property type="entry name" value="Homeodomain-like_sf"/>
</dbReference>
<feature type="transmembrane region" description="Helical" evidence="4">
    <location>
        <begin position="12"/>
        <end position="34"/>
    </location>
</feature>
<evidence type="ECO:0000256" key="3">
    <source>
        <dbReference type="ARBA" id="ARBA00023163"/>
    </source>
</evidence>
<dbReference type="STRING" id="1247936.BN2475_340027"/>
<keyword evidence="3" id="KW-0804">Transcription</keyword>
<dbReference type="InterPro" id="IPR018060">
    <property type="entry name" value="HTH_AraC"/>
</dbReference>
<keyword evidence="4" id="KW-0472">Membrane</keyword>
<reference evidence="6 7" key="1">
    <citation type="submission" date="2016-12" db="EMBL/GenBank/DDBJ databases">
        <authorList>
            <person name="Song W.-J."/>
            <person name="Kurnit D.M."/>
        </authorList>
    </citation>
    <scope>NUCLEOTIDE SEQUENCE [LARGE SCALE GENOMIC DNA]</scope>
    <source>
        <strain evidence="6 7">STM7296</strain>
    </source>
</reference>
<keyword evidence="7" id="KW-1185">Reference proteome</keyword>
<keyword evidence="1" id="KW-0805">Transcription regulation</keyword>
<dbReference type="InterPro" id="IPR050204">
    <property type="entry name" value="AraC_XylS_family_regulators"/>
</dbReference>
<evidence type="ECO:0000259" key="5">
    <source>
        <dbReference type="PROSITE" id="PS01124"/>
    </source>
</evidence>
<dbReference type="PANTHER" id="PTHR46796">
    <property type="entry name" value="HTH-TYPE TRANSCRIPTIONAL ACTIVATOR RHAS-RELATED"/>
    <property type="match status" value="1"/>
</dbReference>